<dbReference type="Gene3D" id="1.10.260.160">
    <property type="match status" value="1"/>
</dbReference>
<dbReference type="InterPro" id="IPR005152">
    <property type="entry name" value="Lipase_secreted"/>
</dbReference>
<evidence type="ECO:0008006" key="3">
    <source>
        <dbReference type="Google" id="ProtNLM"/>
    </source>
</evidence>
<dbReference type="PANTHER" id="PTHR34853">
    <property type="match status" value="1"/>
</dbReference>
<dbReference type="OrthoDB" id="9955at2"/>
<name>A0A1Y6CBR7_9BACT</name>
<dbReference type="Gene3D" id="3.40.50.1820">
    <property type="entry name" value="alpha/beta hydrolase"/>
    <property type="match status" value="1"/>
</dbReference>
<dbReference type="PANTHER" id="PTHR34853:SF1">
    <property type="entry name" value="LIPASE 5"/>
    <property type="match status" value="1"/>
</dbReference>
<dbReference type="PROSITE" id="PS51257">
    <property type="entry name" value="PROKAR_LIPOPROTEIN"/>
    <property type="match status" value="1"/>
</dbReference>
<proteinExistence type="predicted"/>
<keyword evidence="2" id="KW-1185">Reference proteome</keyword>
<dbReference type="AlphaFoldDB" id="A0A1Y6CBR7"/>
<evidence type="ECO:0000313" key="2">
    <source>
        <dbReference type="Proteomes" id="UP000192907"/>
    </source>
</evidence>
<dbReference type="EMBL" id="FWZT01000013">
    <property type="protein sequence ID" value="SMF44565.1"/>
    <property type="molecule type" value="Genomic_DNA"/>
</dbReference>
<gene>
    <name evidence="1" type="ORF">SAMN06296036_113135</name>
</gene>
<dbReference type="RefSeq" id="WP_132321205.1">
    <property type="nucleotide sequence ID" value="NZ_FWZT01000013.1"/>
</dbReference>
<dbReference type="GO" id="GO:0004806">
    <property type="term" value="F:triacylglycerol lipase activity"/>
    <property type="evidence" value="ECO:0007669"/>
    <property type="project" value="InterPro"/>
</dbReference>
<dbReference type="GO" id="GO:0016042">
    <property type="term" value="P:lipid catabolic process"/>
    <property type="evidence" value="ECO:0007669"/>
    <property type="project" value="InterPro"/>
</dbReference>
<organism evidence="1 2">
    <name type="scientific">Pseudobacteriovorax antillogorgiicola</name>
    <dbReference type="NCBI Taxonomy" id="1513793"/>
    <lineage>
        <taxon>Bacteria</taxon>
        <taxon>Pseudomonadati</taxon>
        <taxon>Bdellovibrionota</taxon>
        <taxon>Oligoflexia</taxon>
        <taxon>Oligoflexales</taxon>
        <taxon>Pseudobacteriovoracaceae</taxon>
        <taxon>Pseudobacteriovorax</taxon>
    </lineage>
</organism>
<evidence type="ECO:0000313" key="1">
    <source>
        <dbReference type="EMBL" id="SMF44565.1"/>
    </source>
</evidence>
<dbReference type="SUPFAM" id="SSF53474">
    <property type="entry name" value="alpha/beta-Hydrolases"/>
    <property type="match status" value="1"/>
</dbReference>
<sequence>MRSLILAYLALLTVSCHSDQDSKNPVDLNRPINYQNQELNLSNAAPGSLVSTEFLFTFNQETINAKLGQVLPEKAQFPVDAYRMFFTTKDLLGNGRVASSVVFLPRNGQATLPLVALQHGTLTANREAPSSNPREGLFEAASGFAVLVPDYLGFGASKDALHPYLIAEAYVQNGVDSLRAFRSFASRESLKVPGFFLKGYSEGGYAVVAMQKAIESREELQNEFLLGDDFKLLASAPGAGPYLLAATAKTLLSRDSINAAYITQVVAAYKTWYPESKILYEDIFLDSGFPGKGDADLGSYIEGDLLGGSKSVTDIIASLTEVRAELMQESIIETFENLELTATQAYANEEIDTTGFAALLEANDLVQDWAPKVPTKLYHCAGDELIPAAITVGTQQIIKAQQPDAPLDIVVVPDTETAKYSHSACPAYYLPVAWFGELLSQAQ</sequence>
<dbReference type="STRING" id="1513793.SAMN06296036_113135"/>
<dbReference type="InterPro" id="IPR029058">
    <property type="entry name" value="AB_hydrolase_fold"/>
</dbReference>
<dbReference type="Proteomes" id="UP000192907">
    <property type="component" value="Unassembled WGS sequence"/>
</dbReference>
<reference evidence="2" key="1">
    <citation type="submission" date="2017-04" db="EMBL/GenBank/DDBJ databases">
        <authorList>
            <person name="Varghese N."/>
            <person name="Submissions S."/>
        </authorList>
    </citation>
    <scope>NUCLEOTIDE SEQUENCE [LARGE SCALE GENOMIC DNA]</scope>
    <source>
        <strain evidence="2">RKEM611</strain>
    </source>
</reference>
<accession>A0A1Y6CBR7</accession>
<protein>
    <recommendedName>
        <fullName evidence="3">Secretory lipase</fullName>
    </recommendedName>
</protein>